<dbReference type="EC" id="2.7.7.49" evidence="1"/>
<gene>
    <name evidence="7" type="ORF">MEUPH1_LOCUS6574</name>
</gene>
<evidence type="ECO:0000313" key="7">
    <source>
        <dbReference type="EMBL" id="CAI6350075.1"/>
    </source>
</evidence>
<organism evidence="7 8">
    <name type="scientific">Macrosiphum euphorbiae</name>
    <name type="common">potato aphid</name>
    <dbReference type="NCBI Taxonomy" id="13131"/>
    <lineage>
        <taxon>Eukaryota</taxon>
        <taxon>Metazoa</taxon>
        <taxon>Ecdysozoa</taxon>
        <taxon>Arthropoda</taxon>
        <taxon>Hexapoda</taxon>
        <taxon>Insecta</taxon>
        <taxon>Pterygota</taxon>
        <taxon>Neoptera</taxon>
        <taxon>Paraneoptera</taxon>
        <taxon>Hemiptera</taxon>
        <taxon>Sternorrhyncha</taxon>
        <taxon>Aphidomorpha</taxon>
        <taxon>Aphidoidea</taxon>
        <taxon>Aphididae</taxon>
        <taxon>Macrosiphini</taxon>
        <taxon>Macrosiphum</taxon>
    </lineage>
</organism>
<feature type="domain" description="CCHC-type" evidence="6">
    <location>
        <begin position="219"/>
        <end position="235"/>
    </location>
</feature>
<dbReference type="InterPro" id="IPR021109">
    <property type="entry name" value="Peptidase_aspartic_dom_sf"/>
</dbReference>
<keyword evidence="5" id="KW-0378">Hydrolase</keyword>
<keyword evidence="2" id="KW-0808">Transferase</keyword>
<proteinExistence type="predicted"/>
<keyword evidence="4" id="KW-0540">Nuclease</keyword>
<dbReference type="GO" id="GO:0004519">
    <property type="term" value="F:endonuclease activity"/>
    <property type="evidence" value="ECO:0007669"/>
    <property type="project" value="UniProtKB-KW"/>
</dbReference>
<accession>A0AAV0W2M4</accession>
<evidence type="ECO:0000256" key="5">
    <source>
        <dbReference type="ARBA" id="ARBA00022759"/>
    </source>
</evidence>
<dbReference type="InterPro" id="IPR050951">
    <property type="entry name" value="Retrovirus_Pol_polyprotein"/>
</dbReference>
<dbReference type="GO" id="GO:0008270">
    <property type="term" value="F:zinc ion binding"/>
    <property type="evidence" value="ECO:0007669"/>
    <property type="project" value="InterPro"/>
</dbReference>
<dbReference type="InterPro" id="IPR036875">
    <property type="entry name" value="Znf_CCHC_sf"/>
</dbReference>
<keyword evidence="8" id="KW-1185">Reference proteome</keyword>
<dbReference type="EMBL" id="CARXXK010000001">
    <property type="protein sequence ID" value="CAI6350075.1"/>
    <property type="molecule type" value="Genomic_DNA"/>
</dbReference>
<feature type="domain" description="CCHC-type" evidence="6">
    <location>
        <begin position="239"/>
        <end position="255"/>
    </location>
</feature>
<evidence type="ECO:0000256" key="2">
    <source>
        <dbReference type="ARBA" id="ARBA00022679"/>
    </source>
</evidence>
<dbReference type="SUPFAM" id="SSF57756">
    <property type="entry name" value="Retrovirus zinc finger-like domains"/>
    <property type="match status" value="1"/>
</dbReference>
<dbReference type="Gene3D" id="4.10.60.10">
    <property type="entry name" value="Zinc finger, CCHC-type"/>
    <property type="match status" value="1"/>
</dbReference>
<evidence type="ECO:0000256" key="3">
    <source>
        <dbReference type="ARBA" id="ARBA00022695"/>
    </source>
</evidence>
<dbReference type="SUPFAM" id="SSF50630">
    <property type="entry name" value="Acid proteases"/>
    <property type="match status" value="1"/>
</dbReference>
<keyword evidence="3" id="KW-0548">Nucleotidyltransferase</keyword>
<dbReference type="InterPro" id="IPR001878">
    <property type="entry name" value="Znf_CCHC"/>
</dbReference>
<dbReference type="Pfam" id="PF17921">
    <property type="entry name" value="Integrase_H2C2"/>
    <property type="match status" value="1"/>
</dbReference>
<dbReference type="GO" id="GO:0003964">
    <property type="term" value="F:RNA-directed DNA polymerase activity"/>
    <property type="evidence" value="ECO:0007669"/>
    <property type="project" value="UniProtKB-EC"/>
</dbReference>
<evidence type="ECO:0000259" key="6">
    <source>
        <dbReference type="SMART" id="SM00343"/>
    </source>
</evidence>
<evidence type="ECO:0000256" key="4">
    <source>
        <dbReference type="ARBA" id="ARBA00022722"/>
    </source>
</evidence>
<dbReference type="PANTHER" id="PTHR37984">
    <property type="entry name" value="PROTEIN CBG26694"/>
    <property type="match status" value="1"/>
</dbReference>
<dbReference type="Gene3D" id="1.10.340.70">
    <property type="match status" value="1"/>
</dbReference>
<evidence type="ECO:0000313" key="8">
    <source>
        <dbReference type="Proteomes" id="UP001160148"/>
    </source>
</evidence>
<dbReference type="AlphaFoldDB" id="A0AAV0W2M4"/>
<keyword evidence="5" id="KW-0255">Endonuclease</keyword>
<dbReference type="Proteomes" id="UP001160148">
    <property type="component" value="Unassembled WGS sequence"/>
</dbReference>
<dbReference type="PANTHER" id="PTHR37984:SF5">
    <property type="entry name" value="PROTEIN NYNRIN-LIKE"/>
    <property type="match status" value="1"/>
</dbReference>
<dbReference type="GO" id="GO:0003676">
    <property type="term" value="F:nucleic acid binding"/>
    <property type="evidence" value="ECO:0007669"/>
    <property type="project" value="InterPro"/>
</dbReference>
<comment type="caution">
    <text evidence="7">The sequence shown here is derived from an EMBL/GenBank/DDBJ whole genome shotgun (WGS) entry which is preliminary data.</text>
</comment>
<protein>
    <recommendedName>
        <fullName evidence="1">RNA-directed DNA polymerase</fullName>
        <ecNumber evidence="1">2.7.7.49</ecNumber>
    </recommendedName>
</protein>
<sequence length="409" mass="47428">MTGVIGSLAEFQMDGDWSIYQERMEQFFLVNTIPEERKVPLLITCIGEKAYKTLKDLCDPLIPSERPYKELCTILNRQFSPKVLVFRQREEFYNLRQNSNENVKDWYARIKNSATTCKFGKGLIDVLRDKFITGMRNGQIKDRLCEEEISKELNKIVELAMQKEVTMQSNVPVEVHKVKKWNISKDVKKKVVASEYGQITNKKKPTDFSDNSKAAGQGKCFTCGLSNHTFSNCKYKTYKCKICNKIGHLAKMCKNKSKNHYVEVETESESVEMFQLKVGYQKSVEPYFVKIKIEEIYIDMELDSGAGRSIIPFKLYKKYWSKLKVIPSLIKLKTYNGEIINPVGEVMVDMEYTRSYFWWPGLDKEIESYVKSCEVCVSCQASPVVDRQAKWAESVGPLDRVHLDFFVFK</sequence>
<dbReference type="InterPro" id="IPR041588">
    <property type="entry name" value="Integrase_H2C2"/>
</dbReference>
<evidence type="ECO:0000256" key="1">
    <source>
        <dbReference type="ARBA" id="ARBA00012493"/>
    </source>
</evidence>
<reference evidence="7 8" key="1">
    <citation type="submission" date="2023-01" db="EMBL/GenBank/DDBJ databases">
        <authorList>
            <person name="Whitehead M."/>
        </authorList>
    </citation>
    <scope>NUCLEOTIDE SEQUENCE [LARGE SCALE GENOMIC DNA]</scope>
</reference>
<name>A0AAV0W2M4_9HEMI</name>
<dbReference type="SMART" id="SM00343">
    <property type="entry name" value="ZnF_C2HC"/>
    <property type="match status" value="2"/>
</dbReference>